<evidence type="ECO:0008006" key="3">
    <source>
        <dbReference type="Google" id="ProtNLM"/>
    </source>
</evidence>
<keyword evidence="1" id="KW-0732">Signal</keyword>
<protein>
    <recommendedName>
        <fullName evidence="3">Metal-binding protein</fullName>
    </recommendedName>
</protein>
<gene>
    <name evidence="2" type="ORF">JTBM06_V1_420001</name>
</gene>
<dbReference type="AlphaFoldDB" id="A0A7D9D2F3"/>
<accession>A0A7D9D2F3</accession>
<dbReference type="InterPro" id="IPR007332">
    <property type="entry name" value="DUF411"/>
</dbReference>
<proteinExistence type="predicted"/>
<name>A0A7D9D2F3_9GAMM</name>
<feature type="chain" id="PRO_5027901528" description="Metal-binding protein" evidence="1">
    <location>
        <begin position="33"/>
        <end position="163"/>
    </location>
</feature>
<sequence length="163" mass="17818">MMKRIETINPLRRKLVGSLACGALAMSFTRFARASAESERIDVWKSPTCGCCKDWITHLEASGFLVSSFDEGNSEARKRLGMPVRFGSCHTAEVQGYAIEGHVPAREIYRLLEEKPDAIGLSVPAMPRGSPGMDGPAYGGVQDPYDVLLIDSNGMASVFQSYR</sequence>
<evidence type="ECO:0000313" key="2">
    <source>
        <dbReference type="EMBL" id="VUX56223.1"/>
    </source>
</evidence>
<dbReference type="Pfam" id="PF04214">
    <property type="entry name" value="DUF411"/>
    <property type="match status" value="1"/>
</dbReference>
<organism evidence="2">
    <name type="scientific">uncultured Woeseiaceae bacterium</name>
    <dbReference type="NCBI Taxonomy" id="1983305"/>
    <lineage>
        <taxon>Bacteria</taxon>
        <taxon>Pseudomonadati</taxon>
        <taxon>Pseudomonadota</taxon>
        <taxon>Gammaproteobacteria</taxon>
        <taxon>Woeseiales</taxon>
        <taxon>Woeseiaceae</taxon>
        <taxon>environmental samples</taxon>
    </lineage>
</organism>
<dbReference type="EMBL" id="LR633967">
    <property type="protein sequence ID" value="VUX56223.1"/>
    <property type="molecule type" value="Genomic_DNA"/>
</dbReference>
<evidence type="ECO:0000256" key="1">
    <source>
        <dbReference type="SAM" id="SignalP"/>
    </source>
</evidence>
<feature type="signal peptide" evidence="1">
    <location>
        <begin position="1"/>
        <end position="32"/>
    </location>
</feature>
<reference evidence="2" key="1">
    <citation type="submission" date="2019-07" db="EMBL/GenBank/DDBJ databases">
        <authorList>
            <person name="Weber M."/>
            <person name="Kostadinov I."/>
            <person name="Kostadinov D I."/>
        </authorList>
    </citation>
    <scope>NUCLEOTIDE SEQUENCE</scope>
    <source>
        <strain evidence="2">Gfbio:sag-sample-m06:053724c1-46a9-4a36-b237-ea2bf867836b</strain>
    </source>
</reference>